<evidence type="ECO:0000313" key="1">
    <source>
        <dbReference type="EMBL" id="CAB4180042.1"/>
    </source>
</evidence>
<accession>A0A6J5Q981</accession>
<dbReference type="EMBL" id="LR797000">
    <property type="protein sequence ID" value="CAB4180042.1"/>
    <property type="molecule type" value="Genomic_DNA"/>
</dbReference>
<reference evidence="1" key="1">
    <citation type="submission" date="2020-05" db="EMBL/GenBank/DDBJ databases">
        <authorList>
            <person name="Chiriac C."/>
            <person name="Salcher M."/>
            <person name="Ghai R."/>
            <person name="Kavagutti S V."/>
        </authorList>
    </citation>
    <scope>NUCLEOTIDE SEQUENCE</scope>
</reference>
<sequence>MANTQTTVPIFTAGQVLEAAQLNNSAATGVPVFATTVTRDAGFGGSGEKTLAEGQLCYLESTNVVQYYDGAAWATLAPAPAVSSGLSFITSGSVSAQTAVTISNCFSSTYDNYKLIISEQSITAAANFFLIQYGITTADTTADYVYAQNNAYNSTRSSHIYSAGTTIASGLISGGWVEIQSPNLAAPTNAQSQNSAFQTTTNISFATGQSIKQGTTQYTSLFLSADSPQTFTFKYALYGYAKS</sequence>
<name>A0A6J5Q981_9CAUD</name>
<gene>
    <name evidence="1" type="ORF">UFOVP1052_2</name>
</gene>
<protein>
    <submittedName>
        <fullName evidence="1">Uncharacterized protein</fullName>
    </submittedName>
</protein>
<proteinExistence type="predicted"/>
<organism evidence="1">
    <name type="scientific">uncultured Caudovirales phage</name>
    <dbReference type="NCBI Taxonomy" id="2100421"/>
    <lineage>
        <taxon>Viruses</taxon>
        <taxon>Duplodnaviria</taxon>
        <taxon>Heunggongvirae</taxon>
        <taxon>Uroviricota</taxon>
        <taxon>Caudoviricetes</taxon>
        <taxon>Peduoviridae</taxon>
        <taxon>Maltschvirus</taxon>
        <taxon>Maltschvirus maltsch</taxon>
    </lineage>
</organism>